<reference evidence="9 10" key="1">
    <citation type="journal article" date="2012" name="J. Bacteriol.">
        <title>Complete genome sequences of Methylophaga sp. strain JAM1 and Methylophaga sp. strain JAM7.</title>
        <authorList>
            <person name="Villeneuve C."/>
            <person name="Martineau C."/>
            <person name="Mauffrey F."/>
            <person name="Villemur R."/>
        </authorList>
    </citation>
    <scope>NUCLEOTIDE SEQUENCE [LARGE SCALE GENOMIC DNA]</scope>
    <source>
        <strain evidence="9 10">JAM7</strain>
    </source>
</reference>
<dbReference type="NCBIfam" id="TIGR00254">
    <property type="entry name" value="GGDEF"/>
    <property type="match status" value="1"/>
</dbReference>
<keyword evidence="10" id="KW-1185">Reference proteome</keyword>
<evidence type="ECO:0000259" key="7">
    <source>
        <dbReference type="PROSITE" id="PS50113"/>
    </source>
</evidence>
<dbReference type="CDD" id="cd00130">
    <property type="entry name" value="PAS"/>
    <property type="match status" value="1"/>
</dbReference>
<dbReference type="RefSeq" id="WP_014703636.1">
    <property type="nucleotide sequence ID" value="NC_017856.1"/>
</dbReference>
<dbReference type="InterPro" id="IPR001610">
    <property type="entry name" value="PAC"/>
</dbReference>
<dbReference type="InterPro" id="IPR029095">
    <property type="entry name" value="NarX-like_N"/>
</dbReference>
<feature type="transmembrane region" description="Helical" evidence="6">
    <location>
        <begin position="189"/>
        <end position="210"/>
    </location>
</feature>
<dbReference type="Gene3D" id="3.30.450.20">
    <property type="entry name" value="PAS domain"/>
    <property type="match status" value="1"/>
</dbReference>
<keyword evidence="5 6" id="KW-0472">Membrane</keyword>
<dbReference type="AlphaFoldDB" id="I1YH23"/>
<dbReference type="PROSITE" id="PS50113">
    <property type="entry name" value="PAC"/>
    <property type="match status" value="1"/>
</dbReference>
<dbReference type="FunFam" id="3.30.70.270:FF:000001">
    <property type="entry name" value="Diguanylate cyclase domain protein"/>
    <property type="match status" value="1"/>
</dbReference>
<dbReference type="InterPro" id="IPR000160">
    <property type="entry name" value="GGDEF_dom"/>
</dbReference>
<dbReference type="Pfam" id="PF00990">
    <property type="entry name" value="GGDEF"/>
    <property type="match status" value="1"/>
</dbReference>
<dbReference type="GO" id="GO:0003824">
    <property type="term" value="F:catalytic activity"/>
    <property type="evidence" value="ECO:0007669"/>
    <property type="project" value="UniProtKB-ARBA"/>
</dbReference>
<dbReference type="GO" id="GO:0006355">
    <property type="term" value="P:regulation of DNA-templated transcription"/>
    <property type="evidence" value="ECO:0007669"/>
    <property type="project" value="InterPro"/>
</dbReference>
<dbReference type="CDD" id="cd01949">
    <property type="entry name" value="GGDEF"/>
    <property type="match status" value="1"/>
</dbReference>
<dbReference type="HOGENOM" id="CLU_000445_11_28_6"/>
<dbReference type="SMART" id="SM00086">
    <property type="entry name" value="PAC"/>
    <property type="match status" value="1"/>
</dbReference>
<dbReference type="PANTHER" id="PTHR46663">
    <property type="entry name" value="DIGUANYLATE CYCLASE DGCT-RELATED"/>
    <property type="match status" value="1"/>
</dbReference>
<evidence type="ECO:0000256" key="4">
    <source>
        <dbReference type="ARBA" id="ARBA00022989"/>
    </source>
</evidence>
<evidence type="ECO:0000313" key="10">
    <source>
        <dbReference type="Proteomes" id="UP000009145"/>
    </source>
</evidence>
<evidence type="ECO:0000256" key="5">
    <source>
        <dbReference type="ARBA" id="ARBA00023136"/>
    </source>
</evidence>
<dbReference type="GO" id="GO:0016020">
    <property type="term" value="C:membrane"/>
    <property type="evidence" value="ECO:0007669"/>
    <property type="project" value="UniProtKB-SubCell"/>
</dbReference>
<comment type="subcellular location">
    <subcellularLocation>
        <location evidence="2">Membrane</location>
        <topology evidence="2">Multi-pass membrane protein</topology>
    </subcellularLocation>
</comment>
<feature type="transmembrane region" description="Helical" evidence="6">
    <location>
        <begin position="15"/>
        <end position="36"/>
    </location>
</feature>
<dbReference type="NCBIfam" id="TIGR00229">
    <property type="entry name" value="sensory_box"/>
    <property type="match status" value="1"/>
</dbReference>
<dbReference type="PANTHER" id="PTHR46663:SF2">
    <property type="entry name" value="GGDEF DOMAIN-CONTAINING PROTEIN"/>
    <property type="match status" value="1"/>
</dbReference>
<dbReference type="SMART" id="SM00267">
    <property type="entry name" value="GGDEF"/>
    <property type="match status" value="1"/>
</dbReference>
<feature type="domain" description="PAC" evidence="7">
    <location>
        <begin position="288"/>
        <end position="340"/>
    </location>
</feature>
<sequence>MNESILEVLYKYRRFLLPLGLVMVMDILLLAMNYAITAQLEASSLNINIAGRQRMLSQQINQSLLHIERIQARGEGGDDAVYQDLTNAVSLFDETLRGFLEGGEVTGADGQRSRIEPLQKSAARLLLNDAAQLWMPVQRSLAKVTLEPEAISAVIDNVLTVNRSLLIMMNDLTNHLEVQAKQQTYQLRGLQTIVVMLILMSFSLAIYRLIRREQYFGKLMEKSSDIVLGINAANRRITFISSSVKRLLQHDESYYLGQSFDRLFSPQSQAQVAHLLLLVKRHKPLPYQRCEVQLHRADEELIDAEMLLQVTRSEDGRSTEISADIRDISDRKQLEKALTEQAHTDSLTSLPNRTQFTIRATQILQQARRQGRSVAIMFVDLDNFKAINDDYGHHIGDALLKAVATRLAGSLRAADSVFRFGGDEFVVLLDDVPSQASIRLVGNKIIRALSDIFVIEEQRCQIGASIGVACFPRDGGEVEKLLKMADKAMYQVKQTGKSALAFASTPEL</sequence>
<dbReference type="Gene3D" id="3.30.70.270">
    <property type="match status" value="1"/>
</dbReference>
<dbReference type="OrthoDB" id="9813913at2"/>
<evidence type="ECO:0000259" key="8">
    <source>
        <dbReference type="PROSITE" id="PS50887"/>
    </source>
</evidence>
<dbReference type="STRING" id="754477.Q7C_1059"/>
<gene>
    <name evidence="9" type="ordered locus">Q7C_1059</name>
</gene>
<dbReference type="SUPFAM" id="SSF55073">
    <property type="entry name" value="Nucleotide cyclase"/>
    <property type="match status" value="1"/>
</dbReference>
<keyword evidence="3 6" id="KW-0812">Transmembrane</keyword>
<dbReference type="Proteomes" id="UP000009145">
    <property type="component" value="Chromosome"/>
</dbReference>
<dbReference type="InterPro" id="IPR035965">
    <property type="entry name" value="PAS-like_dom_sf"/>
</dbReference>
<dbReference type="Pfam" id="PF00989">
    <property type="entry name" value="PAS"/>
    <property type="match status" value="1"/>
</dbReference>
<dbReference type="InterPro" id="IPR043128">
    <property type="entry name" value="Rev_trsase/Diguanyl_cyclase"/>
</dbReference>
<dbReference type="eggNOG" id="COG2199">
    <property type="taxonomic scope" value="Bacteria"/>
</dbReference>
<feature type="domain" description="GGDEF" evidence="8">
    <location>
        <begin position="372"/>
        <end position="505"/>
    </location>
</feature>
<comment type="cofactor">
    <cofactor evidence="1">
        <name>Mg(2+)</name>
        <dbReference type="ChEBI" id="CHEBI:18420"/>
    </cofactor>
</comment>
<evidence type="ECO:0000256" key="2">
    <source>
        <dbReference type="ARBA" id="ARBA00004141"/>
    </source>
</evidence>
<accession>I1YH23</accession>
<dbReference type="InterPro" id="IPR000014">
    <property type="entry name" value="PAS"/>
</dbReference>
<organism evidence="9 10">
    <name type="scientific">Methylophaga frappieri (strain ATCC BAA-2434 / DSM 25690 / JAM7)</name>
    <dbReference type="NCBI Taxonomy" id="754477"/>
    <lineage>
        <taxon>Bacteria</taxon>
        <taxon>Pseudomonadati</taxon>
        <taxon>Pseudomonadota</taxon>
        <taxon>Gammaproteobacteria</taxon>
        <taxon>Thiotrichales</taxon>
        <taxon>Piscirickettsiaceae</taxon>
        <taxon>Methylophaga</taxon>
    </lineage>
</organism>
<dbReference type="InterPro" id="IPR000700">
    <property type="entry name" value="PAS-assoc_C"/>
</dbReference>
<dbReference type="PROSITE" id="PS50887">
    <property type="entry name" value="GGDEF"/>
    <property type="match status" value="1"/>
</dbReference>
<evidence type="ECO:0000313" key="9">
    <source>
        <dbReference type="EMBL" id="AFJ02216.1"/>
    </source>
</evidence>
<dbReference type="Pfam" id="PF13675">
    <property type="entry name" value="PilJ"/>
    <property type="match status" value="1"/>
</dbReference>
<proteinExistence type="predicted"/>
<name>I1YH23_METFJ</name>
<dbReference type="KEGG" id="mec:Q7C_1059"/>
<evidence type="ECO:0000256" key="3">
    <source>
        <dbReference type="ARBA" id="ARBA00022692"/>
    </source>
</evidence>
<keyword evidence="4 6" id="KW-1133">Transmembrane helix</keyword>
<dbReference type="PATRIC" id="fig|754477.3.peg.1040"/>
<dbReference type="InterPro" id="IPR052163">
    <property type="entry name" value="DGC-Regulatory_Protein"/>
</dbReference>
<dbReference type="SUPFAM" id="SSF55785">
    <property type="entry name" value="PYP-like sensor domain (PAS domain)"/>
    <property type="match status" value="1"/>
</dbReference>
<dbReference type="InterPro" id="IPR013767">
    <property type="entry name" value="PAS_fold"/>
</dbReference>
<evidence type="ECO:0000256" key="1">
    <source>
        <dbReference type="ARBA" id="ARBA00001946"/>
    </source>
</evidence>
<dbReference type="InterPro" id="IPR029787">
    <property type="entry name" value="Nucleotide_cyclase"/>
</dbReference>
<evidence type="ECO:0000256" key="6">
    <source>
        <dbReference type="SAM" id="Phobius"/>
    </source>
</evidence>
<protein>
    <submittedName>
        <fullName evidence="9">Diguanylate cyclase/phosphodiesterase (GGDEF &amp; EAL domains) with PAS/PAC sensor(S)</fullName>
    </submittedName>
</protein>
<dbReference type="EMBL" id="CP003380">
    <property type="protein sequence ID" value="AFJ02216.1"/>
    <property type="molecule type" value="Genomic_DNA"/>
</dbReference>